<evidence type="ECO:0000313" key="3">
    <source>
        <dbReference type="EMBL" id="GHJ86519.1"/>
    </source>
</evidence>
<dbReference type="PANTHER" id="PTHR33973:SF4">
    <property type="entry name" value="OS07G0153300 PROTEIN"/>
    <property type="match status" value="1"/>
</dbReference>
<sequence length="615" mass="69478">MSSLVWISSLTVLAASIWAFTALPRPPPDAQIAIQTTAAHESPTAPLPSLIVPCITSHRRFLPVTAIHSFSYPLIYLALDLDSLEAGALDLKRSRGFLYGGKPWRSILGIQAGAYLEQQSTPRTIKERLVRLMEESGVEKGQVGRVWMVTMPSYLGKAGINPLTTYFVYRTGTLDLLGMVLEVHNTFEERHIYVLRTGVNEEDRSTLAAGHHHAWIFPRTFHVSPFNNRAGYYRLDVQDPFHKQPGSDTAFPKFKVTLNLLTQAHAPKLYAVLMNHPTQTPGFITTANIIRSVILTQPWSLFLTTPRILAQAWILHYRKHLVVYPRPEPAHPSSPAGSEVTLVDDDDDAPQSGLSKGWNPVERDIMKIGRAIGWQAVGSTERYAGDQLVQPWLKDRCKEVGVSVNIIFTNREREEVLIDAGKHASVLRITTRHPFFYTQLLSAETPRNFLMTADADHHTHVSSSELFERFFSPSDVPAPSITRDQYITATLRRSYLLFLLGFSIKPPPPDILHTPPLHFLYHRISTPMRLWQRFMIIRIIAAAYYTDMLEEWIMWKVGARFVKGQEPWGTWARAVEGHWRAKRSEASGQTKAAGLTPEEEEMDRVWGSIVVQAGN</sequence>
<comment type="caution">
    <text evidence="3">The sequence shown here is derived from an EMBL/GenBank/DDBJ whole genome shotgun (WGS) entry which is preliminary data.</text>
</comment>
<evidence type="ECO:0000256" key="2">
    <source>
        <dbReference type="SAM" id="SignalP"/>
    </source>
</evidence>
<feature type="chain" id="PRO_5034534274" description="DUF1365 domain-containing protein" evidence="2">
    <location>
        <begin position="20"/>
        <end position="615"/>
    </location>
</feature>
<evidence type="ECO:0008006" key="5">
    <source>
        <dbReference type="Google" id="ProtNLM"/>
    </source>
</evidence>
<protein>
    <recommendedName>
        <fullName evidence="5">DUF1365 domain-containing protein</fullName>
    </recommendedName>
</protein>
<reference evidence="3" key="1">
    <citation type="submission" date="2020-07" db="EMBL/GenBank/DDBJ databases">
        <title>Draft Genome Sequence of a Deep-Sea Yeast, Naganishia (Cryptococcus) liquefaciens strain N6.</title>
        <authorList>
            <person name="Han Y.W."/>
            <person name="Kajitani R."/>
            <person name="Morimoto H."/>
            <person name="Parhat M."/>
            <person name="Tsubouchi H."/>
            <person name="Bakenova O."/>
            <person name="Ogata M."/>
            <person name="Argunhan B."/>
            <person name="Aoki R."/>
            <person name="Kajiwara S."/>
            <person name="Itoh T."/>
            <person name="Iwasaki H."/>
        </authorList>
    </citation>
    <scope>NUCLEOTIDE SEQUENCE</scope>
    <source>
        <strain evidence="3">N6</strain>
    </source>
</reference>
<dbReference type="InterPro" id="IPR010775">
    <property type="entry name" value="DUF1365"/>
</dbReference>
<keyword evidence="4" id="KW-1185">Reference proteome</keyword>
<gene>
    <name evidence="3" type="ORF">NliqN6_2921</name>
</gene>
<organism evidence="3 4">
    <name type="scientific">Naganishia liquefaciens</name>
    <dbReference type="NCBI Taxonomy" id="104408"/>
    <lineage>
        <taxon>Eukaryota</taxon>
        <taxon>Fungi</taxon>
        <taxon>Dikarya</taxon>
        <taxon>Basidiomycota</taxon>
        <taxon>Agaricomycotina</taxon>
        <taxon>Tremellomycetes</taxon>
        <taxon>Filobasidiales</taxon>
        <taxon>Filobasidiaceae</taxon>
        <taxon>Naganishia</taxon>
    </lineage>
</organism>
<proteinExistence type="predicted"/>
<dbReference type="Proteomes" id="UP000620104">
    <property type="component" value="Unassembled WGS sequence"/>
</dbReference>
<feature type="signal peptide" evidence="2">
    <location>
        <begin position="1"/>
        <end position="19"/>
    </location>
</feature>
<evidence type="ECO:0000256" key="1">
    <source>
        <dbReference type="SAM" id="MobiDB-lite"/>
    </source>
</evidence>
<evidence type="ECO:0000313" key="4">
    <source>
        <dbReference type="Proteomes" id="UP000620104"/>
    </source>
</evidence>
<feature type="region of interest" description="Disordered" evidence="1">
    <location>
        <begin position="328"/>
        <end position="356"/>
    </location>
</feature>
<dbReference type="EMBL" id="BLZA01000018">
    <property type="protein sequence ID" value="GHJ86519.1"/>
    <property type="molecule type" value="Genomic_DNA"/>
</dbReference>
<dbReference type="AlphaFoldDB" id="A0A8H3TT25"/>
<dbReference type="PANTHER" id="PTHR33973">
    <property type="entry name" value="OS07G0153300 PROTEIN"/>
    <property type="match status" value="1"/>
</dbReference>
<name>A0A8H3TT25_9TREE</name>
<accession>A0A8H3TT25</accession>
<dbReference type="OrthoDB" id="3340520at2759"/>
<dbReference type="Pfam" id="PF07103">
    <property type="entry name" value="DUF1365"/>
    <property type="match status" value="1"/>
</dbReference>
<keyword evidence="2" id="KW-0732">Signal</keyword>